<dbReference type="InterPro" id="IPR040079">
    <property type="entry name" value="Glutathione_S-Trfase"/>
</dbReference>
<proteinExistence type="predicted"/>
<dbReference type="InterPro" id="IPR010987">
    <property type="entry name" value="Glutathione-S-Trfase_C-like"/>
</dbReference>
<dbReference type="SUPFAM" id="SSF52833">
    <property type="entry name" value="Thioredoxin-like"/>
    <property type="match status" value="1"/>
</dbReference>
<accession>A0A1J5R0T6</accession>
<dbReference type="EMBL" id="MLJW01000535">
    <property type="protein sequence ID" value="OIQ85572.1"/>
    <property type="molecule type" value="Genomic_DNA"/>
</dbReference>
<sequence>MKLIGSRTSPYVRKVRIVLAEKKIEYKFVEENVWDPSTRIQESNPLGKVPCLVMEDGGVIYDSRVIVEYLDTLTPVGKLIPGSGRERAEVRTWEALADGTMDAASTARLEQTWPGRTEAQRSQPWIDRQFGKVSAALKAMSVGLGEAPWMCGNHLTLADIAVGTALGYVEFRFPTIAWKTDYPNLAKLYHKLEQRQSFQDTAPPAA</sequence>
<dbReference type="Pfam" id="PF13410">
    <property type="entry name" value="GST_C_2"/>
    <property type="match status" value="1"/>
</dbReference>
<comment type="caution">
    <text evidence="3">The sequence shown here is derived from an EMBL/GenBank/DDBJ whole genome shotgun (WGS) entry which is preliminary data.</text>
</comment>
<dbReference type="Gene3D" id="1.20.1050.10">
    <property type="match status" value="1"/>
</dbReference>
<dbReference type="SFLD" id="SFLDG00358">
    <property type="entry name" value="Main_(cytGST)"/>
    <property type="match status" value="1"/>
</dbReference>
<dbReference type="InterPro" id="IPR036249">
    <property type="entry name" value="Thioredoxin-like_sf"/>
</dbReference>
<evidence type="ECO:0000313" key="3">
    <source>
        <dbReference type="EMBL" id="OIQ85572.1"/>
    </source>
</evidence>
<dbReference type="SUPFAM" id="SSF47616">
    <property type="entry name" value="GST C-terminal domain-like"/>
    <property type="match status" value="1"/>
</dbReference>
<dbReference type="PANTHER" id="PTHR43968">
    <property type="match status" value="1"/>
</dbReference>
<dbReference type="InterPro" id="IPR036282">
    <property type="entry name" value="Glutathione-S-Trfase_C_sf"/>
</dbReference>
<dbReference type="Gene3D" id="3.40.30.10">
    <property type="entry name" value="Glutaredoxin"/>
    <property type="match status" value="1"/>
</dbReference>
<dbReference type="InterPro" id="IPR004045">
    <property type="entry name" value="Glutathione_S-Trfase_N"/>
</dbReference>
<dbReference type="AlphaFoldDB" id="A0A1J5R0T6"/>
<dbReference type="CDD" id="cd03049">
    <property type="entry name" value="GST_N_3"/>
    <property type="match status" value="1"/>
</dbReference>
<name>A0A1J5R0T6_9ZZZZ</name>
<reference evidence="3" key="1">
    <citation type="submission" date="2016-10" db="EMBL/GenBank/DDBJ databases">
        <title>Sequence of Gallionella enrichment culture.</title>
        <authorList>
            <person name="Poehlein A."/>
            <person name="Muehling M."/>
            <person name="Daniel R."/>
        </authorList>
    </citation>
    <scope>NUCLEOTIDE SEQUENCE</scope>
</reference>
<dbReference type="GO" id="GO:0005737">
    <property type="term" value="C:cytoplasm"/>
    <property type="evidence" value="ECO:0007669"/>
    <property type="project" value="TreeGrafter"/>
</dbReference>
<feature type="domain" description="GST C-terminal" evidence="2">
    <location>
        <begin position="83"/>
        <end position="206"/>
    </location>
</feature>
<evidence type="ECO:0000259" key="1">
    <source>
        <dbReference type="PROSITE" id="PS50404"/>
    </source>
</evidence>
<dbReference type="PROSITE" id="PS50404">
    <property type="entry name" value="GST_NTER"/>
    <property type="match status" value="1"/>
</dbReference>
<dbReference type="SFLD" id="SFLDS00019">
    <property type="entry name" value="Glutathione_Transferase_(cytos"/>
    <property type="match status" value="1"/>
</dbReference>
<feature type="domain" description="GST N-terminal" evidence="1">
    <location>
        <begin position="1"/>
        <end position="78"/>
    </location>
</feature>
<protein>
    <submittedName>
        <fullName evidence="3">Putative GST-like protein YibF</fullName>
    </submittedName>
</protein>
<dbReference type="PANTHER" id="PTHR43968:SF6">
    <property type="entry name" value="GLUTATHIONE S-TRANSFERASE OMEGA"/>
    <property type="match status" value="1"/>
</dbReference>
<evidence type="ECO:0000259" key="2">
    <source>
        <dbReference type="PROSITE" id="PS50405"/>
    </source>
</evidence>
<gene>
    <name evidence="3" type="primary">yibF_9</name>
    <name evidence="3" type="ORF">GALL_326000</name>
</gene>
<dbReference type="PROSITE" id="PS50405">
    <property type="entry name" value="GST_CTER"/>
    <property type="match status" value="1"/>
</dbReference>
<organism evidence="3">
    <name type="scientific">mine drainage metagenome</name>
    <dbReference type="NCBI Taxonomy" id="410659"/>
    <lineage>
        <taxon>unclassified sequences</taxon>
        <taxon>metagenomes</taxon>
        <taxon>ecological metagenomes</taxon>
    </lineage>
</organism>
<dbReference type="InterPro" id="IPR050983">
    <property type="entry name" value="GST_Omega/HSP26"/>
</dbReference>
<dbReference type="Pfam" id="PF13417">
    <property type="entry name" value="GST_N_3"/>
    <property type="match status" value="1"/>
</dbReference>
<dbReference type="CDD" id="cd03205">
    <property type="entry name" value="GST_C_6"/>
    <property type="match status" value="1"/>
</dbReference>